<dbReference type="Proteomes" id="UP000295304">
    <property type="component" value="Unassembled WGS sequence"/>
</dbReference>
<keyword evidence="1" id="KW-0902">Two-component regulatory system</keyword>
<evidence type="ECO:0000259" key="2">
    <source>
        <dbReference type="Pfam" id="PF01627"/>
    </source>
</evidence>
<dbReference type="GO" id="GO:0000160">
    <property type="term" value="P:phosphorelay signal transduction system"/>
    <property type="evidence" value="ECO:0007669"/>
    <property type="project" value="UniProtKB-KW"/>
</dbReference>
<protein>
    <submittedName>
        <fullName evidence="3">Hpt domain-containing protein</fullName>
    </submittedName>
</protein>
<feature type="domain" description="HPt" evidence="2">
    <location>
        <begin position="17"/>
        <end position="83"/>
    </location>
</feature>
<sequence length="113" mass="12471">MTTRSPNVGEILARLKVEFAADMLDRVENLKRLLDACSGGARSGDEVLAEVRRQAHAIKGMGGSFGYPAVSAIGYRLEGYLSGLETLNDCHIKDCYLFFDALCEILDPERECR</sequence>
<organism evidence="3 4">
    <name type="scientific">Varunaivibrio sulfuroxidans</name>
    <dbReference type="NCBI Taxonomy" id="1773489"/>
    <lineage>
        <taxon>Bacteria</taxon>
        <taxon>Pseudomonadati</taxon>
        <taxon>Pseudomonadota</taxon>
        <taxon>Alphaproteobacteria</taxon>
        <taxon>Rhodospirillales</taxon>
        <taxon>Magnetovibrionaceae</taxon>
        <taxon>Varunaivibrio</taxon>
    </lineage>
</organism>
<dbReference type="CDD" id="cd00088">
    <property type="entry name" value="HPT"/>
    <property type="match status" value="1"/>
</dbReference>
<dbReference type="Pfam" id="PF01627">
    <property type="entry name" value="Hpt"/>
    <property type="match status" value="1"/>
</dbReference>
<evidence type="ECO:0000313" key="4">
    <source>
        <dbReference type="Proteomes" id="UP000295304"/>
    </source>
</evidence>
<name>A0A4R3JH94_9PROT</name>
<evidence type="ECO:0000313" key="3">
    <source>
        <dbReference type="EMBL" id="TCS64703.1"/>
    </source>
</evidence>
<evidence type="ECO:0000256" key="1">
    <source>
        <dbReference type="ARBA" id="ARBA00023012"/>
    </source>
</evidence>
<dbReference type="Gene3D" id="1.20.120.160">
    <property type="entry name" value="HPT domain"/>
    <property type="match status" value="1"/>
</dbReference>
<gene>
    <name evidence="3" type="ORF">EDD55_10129</name>
</gene>
<dbReference type="InterPro" id="IPR008207">
    <property type="entry name" value="Sig_transdc_His_kin_Hpt_dom"/>
</dbReference>
<proteinExistence type="predicted"/>
<dbReference type="GO" id="GO:0004672">
    <property type="term" value="F:protein kinase activity"/>
    <property type="evidence" value="ECO:0007669"/>
    <property type="project" value="UniProtKB-ARBA"/>
</dbReference>
<dbReference type="AlphaFoldDB" id="A0A4R3JH94"/>
<accession>A0A4R3JH94</accession>
<keyword evidence="4" id="KW-1185">Reference proteome</keyword>
<comment type="caution">
    <text evidence="3">The sequence shown here is derived from an EMBL/GenBank/DDBJ whole genome shotgun (WGS) entry which is preliminary data.</text>
</comment>
<dbReference type="RefSeq" id="WP_165886185.1">
    <property type="nucleotide sequence ID" value="NZ_CP119676.1"/>
</dbReference>
<dbReference type="EMBL" id="SLZW01000001">
    <property type="protein sequence ID" value="TCS64703.1"/>
    <property type="molecule type" value="Genomic_DNA"/>
</dbReference>
<dbReference type="SUPFAM" id="SSF47226">
    <property type="entry name" value="Histidine-containing phosphotransfer domain, HPT domain"/>
    <property type="match status" value="1"/>
</dbReference>
<reference evidence="3 4" key="1">
    <citation type="submission" date="2019-03" db="EMBL/GenBank/DDBJ databases">
        <title>Genomic Encyclopedia of Type Strains, Phase IV (KMG-IV): sequencing the most valuable type-strain genomes for metagenomic binning, comparative biology and taxonomic classification.</title>
        <authorList>
            <person name="Goeker M."/>
        </authorList>
    </citation>
    <scope>NUCLEOTIDE SEQUENCE [LARGE SCALE GENOMIC DNA]</scope>
    <source>
        <strain evidence="3 4">DSM 101688</strain>
    </source>
</reference>
<dbReference type="InterPro" id="IPR036641">
    <property type="entry name" value="HPT_dom_sf"/>
</dbReference>